<dbReference type="GO" id="GO:0045259">
    <property type="term" value="C:proton-transporting ATP synthase complex"/>
    <property type="evidence" value="ECO:0007669"/>
    <property type="project" value="UniProtKB-KW"/>
</dbReference>
<sequence>MQNPRLASRYAKSLVDLASEKGQLEAVNADMLFMQQLSKTNPDVVVLLRSPIVKPDKKQQILAAIFEGRINAITAAFVKLLVVKGRESNLPEIAQEFSKQYDVLKNISKVKITTAVPLDAAVLDLIKTKVQAGTDKQVKLETAVNADLIGGFVLETNNNLFDASVLRDLNDIKKQFAENIYVPAIK</sequence>
<evidence type="ECO:0000256" key="7">
    <source>
        <dbReference type="HAMAP-Rule" id="MF_01416"/>
    </source>
</evidence>
<dbReference type="GO" id="GO:0046933">
    <property type="term" value="F:proton-transporting ATP synthase activity, rotational mechanism"/>
    <property type="evidence" value="ECO:0007669"/>
    <property type="project" value="UniProtKB-UniRule"/>
</dbReference>
<dbReference type="HAMAP" id="MF_01416">
    <property type="entry name" value="ATP_synth_delta_bact"/>
    <property type="match status" value="1"/>
</dbReference>
<evidence type="ECO:0000256" key="2">
    <source>
        <dbReference type="ARBA" id="ARBA00022448"/>
    </source>
</evidence>
<comment type="caution">
    <text evidence="8">The sequence shown here is derived from an EMBL/GenBank/DDBJ whole genome shotgun (WGS) entry which is preliminary data.</text>
</comment>
<dbReference type="PROSITE" id="PS00389">
    <property type="entry name" value="ATPASE_DELTA"/>
    <property type="match status" value="1"/>
</dbReference>
<dbReference type="EMBL" id="PYGK01000001">
    <property type="protein sequence ID" value="PSL36028.1"/>
    <property type="molecule type" value="Genomic_DNA"/>
</dbReference>
<dbReference type="InterPro" id="IPR000711">
    <property type="entry name" value="ATPase_OSCP/dsu"/>
</dbReference>
<evidence type="ECO:0000313" key="9">
    <source>
        <dbReference type="Proteomes" id="UP000240978"/>
    </source>
</evidence>
<evidence type="ECO:0000256" key="4">
    <source>
        <dbReference type="ARBA" id="ARBA00023065"/>
    </source>
</evidence>
<evidence type="ECO:0000313" key="8">
    <source>
        <dbReference type="EMBL" id="PSL36028.1"/>
    </source>
</evidence>
<evidence type="ECO:0000256" key="6">
    <source>
        <dbReference type="ARBA" id="ARBA00023310"/>
    </source>
</evidence>
<accession>A0A2P8GPY2</accession>
<name>A0A2P8GPY2_9BACT</name>
<keyword evidence="7" id="KW-0139">CF(1)</keyword>
<dbReference type="PANTHER" id="PTHR11910">
    <property type="entry name" value="ATP SYNTHASE DELTA CHAIN"/>
    <property type="match status" value="1"/>
</dbReference>
<keyword evidence="6 7" id="KW-0066">ATP synthesis</keyword>
<comment type="function">
    <text evidence="7">This protein is part of the stalk that links CF(0) to CF(1). It either transmits conformational changes from CF(0) to CF(1) or is implicated in proton conduction.</text>
</comment>
<dbReference type="OrthoDB" id="9802471at2"/>
<dbReference type="GO" id="GO:0005886">
    <property type="term" value="C:plasma membrane"/>
    <property type="evidence" value="ECO:0007669"/>
    <property type="project" value="UniProtKB-SubCell"/>
</dbReference>
<keyword evidence="5 7" id="KW-0472">Membrane</keyword>
<evidence type="ECO:0000256" key="3">
    <source>
        <dbReference type="ARBA" id="ARBA00022781"/>
    </source>
</evidence>
<dbReference type="Gene3D" id="1.10.520.20">
    <property type="entry name" value="N-terminal domain of the delta subunit of the F1F0-ATP synthase"/>
    <property type="match status" value="1"/>
</dbReference>
<dbReference type="PRINTS" id="PR00125">
    <property type="entry name" value="ATPASEDELTA"/>
</dbReference>
<keyword evidence="2 7" id="KW-0813">Transport</keyword>
<evidence type="ECO:0000256" key="1">
    <source>
        <dbReference type="ARBA" id="ARBA00004370"/>
    </source>
</evidence>
<comment type="subcellular location">
    <subcellularLocation>
        <location evidence="7">Cell membrane</location>
        <topology evidence="7">Peripheral membrane protein</topology>
    </subcellularLocation>
    <subcellularLocation>
        <location evidence="1">Membrane</location>
    </subcellularLocation>
</comment>
<dbReference type="RefSeq" id="WP_106600554.1">
    <property type="nucleotide sequence ID" value="NZ_PYGK01000001.1"/>
</dbReference>
<dbReference type="InterPro" id="IPR026015">
    <property type="entry name" value="ATP_synth_OSCP/delta_N_sf"/>
</dbReference>
<protein>
    <recommendedName>
        <fullName evidence="7">ATP synthase subunit delta</fullName>
    </recommendedName>
    <alternativeName>
        <fullName evidence="7">ATP synthase F(1) sector subunit delta</fullName>
    </alternativeName>
    <alternativeName>
        <fullName evidence="7">F-type ATPase subunit delta</fullName>
        <shortName evidence="7">F-ATPase subunit delta</shortName>
    </alternativeName>
</protein>
<proteinExistence type="inferred from homology"/>
<dbReference type="Pfam" id="PF00213">
    <property type="entry name" value="OSCP"/>
    <property type="match status" value="1"/>
</dbReference>
<keyword evidence="7" id="KW-1003">Cell membrane</keyword>
<gene>
    <name evidence="7" type="primary">atpH</name>
    <name evidence="8" type="ORF">CLV42_101792</name>
</gene>
<dbReference type="AlphaFoldDB" id="A0A2P8GPY2"/>
<keyword evidence="9" id="KW-1185">Reference proteome</keyword>
<dbReference type="InterPro" id="IPR020781">
    <property type="entry name" value="ATPase_OSCP/d_CS"/>
</dbReference>
<organism evidence="8 9">
    <name type="scientific">Chitinophaga ginsengisoli</name>
    <dbReference type="NCBI Taxonomy" id="363837"/>
    <lineage>
        <taxon>Bacteria</taxon>
        <taxon>Pseudomonadati</taxon>
        <taxon>Bacteroidota</taxon>
        <taxon>Chitinophagia</taxon>
        <taxon>Chitinophagales</taxon>
        <taxon>Chitinophagaceae</taxon>
        <taxon>Chitinophaga</taxon>
    </lineage>
</organism>
<comment type="similarity">
    <text evidence="7">Belongs to the ATPase delta chain family.</text>
</comment>
<evidence type="ECO:0000256" key="5">
    <source>
        <dbReference type="ARBA" id="ARBA00023136"/>
    </source>
</evidence>
<dbReference type="NCBIfam" id="TIGR01145">
    <property type="entry name" value="ATP_synt_delta"/>
    <property type="match status" value="1"/>
</dbReference>
<comment type="function">
    <text evidence="7">F(1)F(0) ATP synthase produces ATP from ADP in the presence of a proton or sodium gradient. F-type ATPases consist of two structural domains, F(1) containing the extramembraneous catalytic core and F(0) containing the membrane proton channel, linked together by a central stalk and a peripheral stalk. During catalysis, ATP synthesis in the catalytic domain of F(1) is coupled via a rotary mechanism of the central stalk subunits to proton translocation.</text>
</comment>
<keyword evidence="4 7" id="KW-0406">Ion transport</keyword>
<reference evidence="8 9" key="1">
    <citation type="submission" date="2018-03" db="EMBL/GenBank/DDBJ databases">
        <title>Genomic Encyclopedia of Archaeal and Bacterial Type Strains, Phase II (KMG-II): from individual species to whole genera.</title>
        <authorList>
            <person name="Goeker M."/>
        </authorList>
    </citation>
    <scope>NUCLEOTIDE SEQUENCE [LARGE SCALE GENOMIC DNA]</scope>
    <source>
        <strain evidence="8 9">DSM 18107</strain>
    </source>
</reference>
<dbReference type="SUPFAM" id="SSF47928">
    <property type="entry name" value="N-terminal domain of the delta subunit of the F1F0-ATP synthase"/>
    <property type="match status" value="1"/>
</dbReference>
<keyword evidence="3 7" id="KW-0375">Hydrogen ion transport</keyword>
<dbReference type="Proteomes" id="UP000240978">
    <property type="component" value="Unassembled WGS sequence"/>
</dbReference>